<feature type="compositionally biased region" description="Low complexity" evidence="1">
    <location>
        <begin position="130"/>
        <end position="141"/>
    </location>
</feature>
<accession>A0A6J4RTT8</accession>
<sequence length="178" mass="19789">AALLHHRGRVPRPRVAQGVGRAARRLGRLGRVTPGARPPARRGARRRDPARRADGAGRIRALPGAVVRVLQHLPRRDGRERAHGRRPPADRDRRAGRDYPGLHRRDRPLPPPPATGGEDPAHGTPRAVRRGVAGRLPGRLRPLPRYRPRRALRPRPRRLSRRPGAPRPADRGPQAGFL</sequence>
<feature type="compositionally biased region" description="Basic residues" evidence="1">
    <location>
        <begin position="142"/>
        <end position="161"/>
    </location>
</feature>
<name>A0A6J4RTT8_9ACTN</name>
<feature type="compositionally biased region" description="Basic and acidic residues" evidence="1">
    <location>
        <begin position="74"/>
        <end position="103"/>
    </location>
</feature>
<feature type="compositionally biased region" description="Basic residues" evidence="1">
    <location>
        <begin position="1"/>
        <end position="12"/>
    </location>
</feature>
<feature type="region of interest" description="Disordered" evidence="1">
    <location>
        <begin position="1"/>
        <end position="57"/>
    </location>
</feature>
<feature type="non-terminal residue" evidence="2">
    <location>
        <position position="1"/>
    </location>
</feature>
<evidence type="ECO:0000256" key="1">
    <source>
        <dbReference type="SAM" id="MobiDB-lite"/>
    </source>
</evidence>
<evidence type="ECO:0000313" key="2">
    <source>
        <dbReference type="EMBL" id="CAA9481358.1"/>
    </source>
</evidence>
<feature type="region of interest" description="Disordered" evidence="1">
    <location>
        <begin position="71"/>
        <end position="178"/>
    </location>
</feature>
<organism evidence="2">
    <name type="scientific">uncultured Rubrobacteraceae bacterium</name>
    <dbReference type="NCBI Taxonomy" id="349277"/>
    <lineage>
        <taxon>Bacteria</taxon>
        <taxon>Bacillati</taxon>
        <taxon>Actinomycetota</taxon>
        <taxon>Rubrobacteria</taxon>
        <taxon>Rubrobacterales</taxon>
        <taxon>Rubrobacteraceae</taxon>
        <taxon>environmental samples</taxon>
    </lineage>
</organism>
<proteinExistence type="predicted"/>
<feature type="compositionally biased region" description="Basic and acidic residues" evidence="1">
    <location>
        <begin position="46"/>
        <end position="57"/>
    </location>
</feature>
<dbReference type="AlphaFoldDB" id="A0A6J4RTT8"/>
<dbReference type="EMBL" id="CADCVK010000236">
    <property type="protein sequence ID" value="CAA9481358.1"/>
    <property type="molecule type" value="Genomic_DNA"/>
</dbReference>
<protein>
    <submittedName>
        <fullName evidence="2">Uncharacterized protein</fullName>
    </submittedName>
</protein>
<gene>
    <name evidence="2" type="ORF">AVDCRST_MAG12-1524</name>
</gene>
<feature type="non-terminal residue" evidence="2">
    <location>
        <position position="178"/>
    </location>
</feature>
<reference evidence="2" key="1">
    <citation type="submission" date="2020-02" db="EMBL/GenBank/DDBJ databases">
        <authorList>
            <person name="Meier V. D."/>
        </authorList>
    </citation>
    <scope>NUCLEOTIDE SEQUENCE</scope>
    <source>
        <strain evidence="2">AVDCRST_MAG12</strain>
    </source>
</reference>